<dbReference type="Pfam" id="PF23751">
    <property type="entry name" value="Beta-prop_WDR11_1st"/>
    <property type="match status" value="1"/>
</dbReference>
<reference evidence="3" key="2">
    <citation type="submission" date="2017-12" db="EMBL/GenBank/DDBJ databases">
        <title>Genome sequence of the Bar-tailed Godwit (Limosa lapponica baueri).</title>
        <authorList>
            <person name="Lima N.C.B."/>
            <person name="Parody-Merino A.M."/>
            <person name="Battley P.F."/>
            <person name="Fidler A.E."/>
            <person name="Prosdocimi F."/>
        </authorList>
    </citation>
    <scope>NUCLEOTIDE SEQUENCE [LARGE SCALE GENOMIC DNA]</scope>
</reference>
<protein>
    <recommendedName>
        <fullName evidence="1">WDR11 first beta-propeller domain-containing protein</fullName>
    </recommendedName>
</protein>
<proteinExistence type="predicted"/>
<reference evidence="3" key="1">
    <citation type="submission" date="2017-11" db="EMBL/GenBank/DDBJ databases">
        <authorList>
            <person name="Lima N.C."/>
            <person name="Parody-Merino A.M."/>
            <person name="Battley P.F."/>
            <person name="Fidler A.E."/>
            <person name="Prosdocimi F."/>
        </authorList>
    </citation>
    <scope>NUCLEOTIDE SEQUENCE [LARGE SCALE GENOMIC DNA]</scope>
</reference>
<dbReference type="EMBL" id="KZ508956">
    <property type="protein sequence ID" value="PKU34606.1"/>
    <property type="molecule type" value="Genomic_DNA"/>
</dbReference>
<evidence type="ECO:0000313" key="3">
    <source>
        <dbReference type="Proteomes" id="UP000233556"/>
    </source>
</evidence>
<dbReference type="SMART" id="SM00320">
    <property type="entry name" value="WD40"/>
    <property type="match status" value="2"/>
</dbReference>
<feature type="domain" description="WDR11 first beta-propeller" evidence="1">
    <location>
        <begin position="234"/>
        <end position="377"/>
    </location>
</feature>
<dbReference type="InterPro" id="IPR039694">
    <property type="entry name" value="WDR11"/>
</dbReference>
<sequence>MERCRPGEEWLESCLVEKDLEVLVNDWLNTSHQCAQVAKAANSILACIRNSMASRIGAVTVPLCSALVRPHLECCVQFWAPHYKTDIEMLEQVQRRATELIVRQESFCLLPTSPNTLSHSLISLVPSPLSDQFGLELHLCPAASLPLGTDVKSWSNCWDGWRTVEDQKSLKEASAESIERKSDKSRIKLTRNSGALTPCVPKSASFLPACDEFIITPEEKEIMAQPERSHRGWQGLIAYGCHSLVLIVDANTAQTLQVLERHKASVVKVKWAKENYHHNIGSPYSLRLASADTTGKIIVWDVATGTARCEIQEHAKPIQDMQWLWNQDASRDLLLAVHPPNYIVLWNADTGTKLWKKSYAENILSFSFDPFDPSHLACKFARIK</sequence>
<evidence type="ECO:0000313" key="2">
    <source>
        <dbReference type="EMBL" id="PKU34606.1"/>
    </source>
</evidence>
<dbReference type="PANTHER" id="PTHR14593">
    <property type="entry name" value="WD REPEAT-CONTAINING PROTEIN 11"/>
    <property type="match status" value="1"/>
</dbReference>
<dbReference type="GO" id="GO:0005737">
    <property type="term" value="C:cytoplasm"/>
    <property type="evidence" value="ECO:0007669"/>
    <property type="project" value="TreeGrafter"/>
</dbReference>
<organism evidence="2 3">
    <name type="scientific">Limosa lapponica baueri</name>
    <dbReference type="NCBI Taxonomy" id="1758121"/>
    <lineage>
        <taxon>Eukaryota</taxon>
        <taxon>Metazoa</taxon>
        <taxon>Chordata</taxon>
        <taxon>Craniata</taxon>
        <taxon>Vertebrata</taxon>
        <taxon>Euteleostomi</taxon>
        <taxon>Archelosauria</taxon>
        <taxon>Archosauria</taxon>
        <taxon>Dinosauria</taxon>
        <taxon>Saurischia</taxon>
        <taxon>Theropoda</taxon>
        <taxon>Coelurosauria</taxon>
        <taxon>Aves</taxon>
        <taxon>Neognathae</taxon>
        <taxon>Neoaves</taxon>
        <taxon>Charadriiformes</taxon>
        <taxon>Scolopacidae</taxon>
        <taxon>Limosa</taxon>
    </lineage>
</organism>
<dbReference type="AlphaFoldDB" id="A0A2I0TLD7"/>
<keyword evidence="3" id="KW-1185">Reference proteome</keyword>
<dbReference type="PANTHER" id="PTHR14593:SF5">
    <property type="entry name" value="WD REPEAT-CONTAINING PROTEIN 11"/>
    <property type="match status" value="1"/>
</dbReference>
<dbReference type="InterPro" id="IPR015943">
    <property type="entry name" value="WD40/YVTN_repeat-like_dom_sf"/>
</dbReference>
<dbReference type="InterPro" id="IPR036322">
    <property type="entry name" value="WD40_repeat_dom_sf"/>
</dbReference>
<dbReference type="Proteomes" id="UP000233556">
    <property type="component" value="Unassembled WGS sequence"/>
</dbReference>
<name>A0A2I0TLD7_LIMLA</name>
<evidence type="ECO:0000259" key="1">
    <source>
        <dbReference type="Pfam" id="PF23751"/>
    </source>
</evidence>
<dbReference type="InterPro" id="IPR001680">
    <property type="entry name" value="WD40_rpt"/>
</dbReference>
<dbReference type="OrthoDB" id="1291858at2759"/>
<gene>
    <name evidence="2" type="ORF">llap_15090</name>
</gene>
<accession>A0A2I0TLD7</accession>
<dbReference type="SUPFAM" id="SSF50978">
    <property type="entry name" value="WD40 repeat-like"/>
    <property type="match status" value="1"/>
</dbReference>
<dbReference type="InterPro" id="IPR057852">
    <property type="entry name" value="Beta-prop_WDR11_1st"/>
</dbReference>
<dbReference type="Gene3D" id="2.130.10.10">
    <property type="entry name" value="YVTN repeat-like/Quinoprotein amine dehydrogenase"/>
    <property type="match status" value="1"/>
</dbReference>